<evidence type="ECO:0000256" key="2">
    <source>
        <dbReference type="SAM" id="Phobius"/>
    </source>
</evidence>
<keyword evidence="2" id="KW-1133">Transmembrane helix</keyword>
<name>A0A7J0BLX7_9BACT</name>
<dbReference type="Proteomes" id="UP000503840">
    <property type="component" value="Unassembled WGS sequence"/>
</dbReference>
<keyword evidence="1" id="KW-0378">Hydrolase</keyword>
<dbReference type="SUPFAM" id="SSF81606">
    <property type="entry name" value="PP2C-like"/>
    <property type="match status" value="1"/>
</dbReference>
<evidence type="ECO:0000313" key="5">
    <source>
        <dbReference type="Proteomes" id="UP000503840"/>
    </source>
</evidence>
<sequence length="411" mass="45910">MRIRKQEAPQRVCSLRKGCHGSGLLSGVRTVSKMRCILVLCLIVCPLALLIAMEGQAHTEMINILAGWIALGFIMLMPLSHWFSDLLVLRNVRELNALCEQMKTGNLTPFAEPPTEPEGGDALQALRYNMFWIGHIIDSRQRALNGAMRNLHAAQEQLVQSIEYAGLIQNAFLPSKQTLHELFADHFLIWDQRDAVGGDAYWVKRTERGLFLAVVDCTGHGVPGAFMTLIVHSLFERLEVNAMQGDPAAVIGAMNRSIRQALAQDRENPLSDDGMDCAVVYVDVADGMLHFAGARSSLYVRSVQGEVLEIKGDRCGAGYVRTPEDHVFSSQSLRIAPGMRFYCLSDGLVDQVGGVKHLPFGKSRFKDFVSRCGELPFDRQKVLLEEQFKEYMGREARRDDVTVLGFMMHTR</sequence>
<feature type="transmembrane region" description="Helical" evidence="2">
    <location>
        <begin position="36"/>
        <end position="53"/>
    </location>
</feature>
<dbReference type="PANTHER" id="PTHR43156:SF9">
    <property type="entry name" value="HAMP DOMAIN-CONTAINING PROTEIN"/>
    <property type="match status" value="1"/>
</dbReference>
<dbReference type="PANTHER" id="PTHR43156">
    <property type="entry name" value="STAGE II SPORULATION PROTEIN E-RELATED"/>
    <property type="match status" value="1"/>
</dbReference>
<evidence type="ECO:0000256" key="1">
    <source>
        <dbReference type="ARBA" id="ARBA00022801"/>
    </source>
</evidence>
<dbReference type="SMART" id="SM00331">
    <property type="entry name" value="PP2C_SIG"/>
    <property type="match status" value="1"/>
</dbReference>
<evidence type="ECO:0000259" key="3">
    <source>
        <dbReference type="SMART" id="SM00331"/>
    </source>
</evidence>
<reference evidence="4 5" key="1">
    <citation type="submission" date="2020-05" db="EMBL/GenBank/DDBJ databases">
        <title>Draft genome sequence of Desulfovibrio sp. strain HN2T.</title>
        <authorList>
            <person name="Ueno A."/>
            <person name="Tamazawa S."/>
            <person name="Tamamura S."/>
            <person name="Murakami T."/>
            <person name="Kiyama T."/>
            <person name="Inomata H."/>
            <person name="Amano Y."/>
            <person name="Miyakawa K."/>
            <person name="Tamaki H."/>
            <person name="Naganuma T."/>
            <person name="Kaneko K."/>
        </authorList>
    </citation>
    <scope>NUCLEOTIDE SEQUENCE [LARGE SCALE GENOMIC DNA]</scope>
    <source>
        <strain evidence="4 5">HN2</strain>
    </source>
</reference>
<evidence type="ECO:0000313" key="4">
    <source>
        <dbReference type="EMBL" id="GFM34649.1"/>
    </source>
</evidence>
<feature type="transmembrane region" description="Helical" evidence="2">
    <location>
        <begin position="65"/>
        <end position="83"/>
    </location>
</feature>
<keyword evidence="5" id="KW-1185">Reference proteome</keyword>
<protein>
    <recommendedName>
        <fullName evidence="3">PPM-type phosphatase domain-containing protein</fullName>
    </recommendedName>
</protein>
<gene>
    <name evidence="4" type="ORF">DSM101010T_30140</name>
</gene>
<comment type="caution">
    <text evidence="4">The sequence shown here is derived from an EMBL/GenBank/DDBJ whole genome shotgun (WGS) entry which is preliminary data.</text>
</comment>
<dbReference type="RefSeq" id="WP_174406321.1">
    <property type="nucleotide sequence ID" value="NZ_BLVO01000016.1"/>
</dbReference>
<dbReference type="InterPro" id="IPR001932">
    <property type="entry name" value="PPM-type_phosphatase-like_dom"/>
</dbReference>
<proteinExistence type="predicted"/>
<organism evidence="4 5">
    <name type="scientific">Desulfovibrio subterraneus</name>
    <dbReference type="NCBI Taxonomy" id="2718620"/>
    <lineage>
        <taxon>Bacteria</taxon>
        <taxon>Pseudomonadati</taxon>
        <taxon>Thermodesulfobacteriota</taxon>
        <taxon>Desulfovibrionia</taxon>
        <taxon>Desulfovibrionales</taxon>
        <taxon>Desulfovibrionaceae</taxon>
        <taxon>Desulfovibrio</taxon>
    </lineage>
</organism>
<dbReference type="Pfam" id="PF07228">
    <property type="entry name" value="SpoIIE"/>
    <property type="match status" value="1"/>
</dbReference>
<dbReference type="EMBL" id="BLVO01000016">
    <property type="protein sequence ID" value="GFM34649.1"/>
    <property type="molecule type" value="Genomic_DNA"/>
</dbReference>
<keyword evidence="2" id="KW-0812">Transmembrane</keyword>
<dbReference type="InterPro" id="IPR036457">
    <property type="entry name" value="PPM-type-like_dom_sf"/>
</dbReference>
<dbReference type="AlphaFoldDB" id="A0A7J0BLX7"/>
<feature type="domain" description="PPM-type phosphatase" evidence="3">
    <location>
        <begin position="178"/>
        <end position="408"/>
    </location>
</feature>
<dbReference type="InterPro" id="IPR052016">
    <property type="entry name" value="Bact_Sigma-Reg"/>
</dbReference>
<dbReference type="GO" id="GO:0016791">
    <property type="term" value="F:phosphatase activity"/>
    <property type="evidence" value="ECO:0007669"/>
    <property type="project" value="TreeGrafter"/>
</dbReference>
<dbReference type="Gene3D" id="3.60.40.10">
    <property type="entry name" value="PPM-type phosphatase domain"/>
    <property type="match status" value="1"/>
</dbReference>
<keyword evidence="2" id="KW-0472">Membrane</keyword>
<accession>A0A7J0BLX7</accession>